<protein>
    <submittedName>
        <fullName evidence="3">Uncharacterized protein</fullName>
    </submittedName>
</protein>
<accession>A0A444X344</accession>
<organism evidence="3 4">
    <name type="scientific">Arachis hypogaea</name>
    <name type="common">Peanut</name>
    <dbReference type="NCBI Taxonomy" id="3818"/>
    <lineage>
        <taxon>Eukaryota</taxon>
        <taxon>Viridiplantae</taxon>
        <taxon>Streptophyta</taxon>
        <taxon>Embryophyta</taxon>
        <taxon>Tracheophyta</taxon>
        <taxon>Spermatophyta</taxon>
        <taxon>Magnoliopsida</taxon>
        <taxon>eudicotyledons</taxon>
        <taxon>Gunneridae</taxon>
        <taxon>Pentapetalae</taxon>
        <taxon>rosids</taxon>
        <taxon>fabids</taxon>
        <taxon>Fabales</taxon>
        <taxon>Fabaceae</taxon>
        <taxon>Papilionoideae</taxon>
        <taxon>50 kb inversion clade</taxon>
        <taxon>dalbergioids sensu lato</taxon>
        <taxon>Dalbergieae</taxon>
        <taxon>Pterocarpus clade</taxon>
        <taxon>Arachis</taxon>
    </lineage>
</organism>
<reference evidence="3 4" key="1">
    <citation type="submission" date="2019-01" db="EMBL/GenBank/DDBJ databases">
        <title>Sequencing of cultivated peanut Arachis hypogaea provides insights into genome evolution and oil improvement.</title>
        <authorList>
            <person name="Chen X."/>
        </authorList>
    </citation>
    <scope>NUCLEOTIDE SEQUENCE [LARGE SCALE GENOMIC DNA]</scope>
    <source>
        <strain evidence="4">cv. Fuhuasheng</strain>
        <tissue evidence="3">Leaves</tissue>
    </source>
</reference>
<evidence type="ECO:0000256" key="1">
    <source>
        <dbReference type="SAM" id="Coils"/>
    </source>
</evidence>
<feature type="coiled-coil region" evidence="1">
    <location>
        <begin position="2"/>
        <end position="64"/>
    </location>
</feature>
<comment type="caution">
    <text evidence="3">The sequence shown here is derived from an EMBL/GenBank/DDBJ whole genome shotgun (WGS) entry which is preliminary data.</text>
</comment>
<evidence type="ECO:0000313" key="3">
    <source>
        <dbReference type="EMBL" id="RYQ84121.1"/>
    </source>
</evidence>
<feature type="transmembrane region" description="Helical" evidence="2">
    <location>
        <begin position="99"/>
        <end position="120"/>
    </location>
</feature>
<keyword evidence="2" id="KW-1133">Transmembrane helix</keyword>
<dbReference type="Proteomes" id="UP000289738">
    <property type="component" value="Chromosome B10"/>
</dbReference>
<name>A0A444X344_ARAHY</name>
<keyword evidence="2" id="KW-0812">Transmembrane</keyword>
<evidence type="ECO:0000313" key="4">
    <source>
        <dbReference type="Proteomes" id="UP000289738"/>
    </source>
</evidence>
<dbReference type="EMBL" id="SDMP01000020">
    <property type="protein sequence ID" value="RYQ84121.1"/>
    <property type="molecule type" value="Genomic_DNA"/>
</dbReference>
<evidence type="ECO:0000256" key="2">
    <source>
        <dbReference type="SAM" id="Phobius"/>
    </source>
</evidence>
<keyword evidence="1" id="KW-0175">Coiled coil</keyword>
<sequence length="148" mass="17167">MALEKKDVEEELKEKIQEKEKEVLELRQKIKEIESFVNSKSSDMEEWVKEKLSLQEALKKSEEREKSLELFCCLIEGRNRVNGNGVIARDGKWVKGLNVQWPVVVIGSTVVAATVVIYLVNFDFLLKSWNTYWLLALSSEELKQNFVC</sequence>
<keyword evidence="2" id="KW-0472">Membrane</keyword>
<proteinExistence type="predicted"/>
<keyword evidence="4" id="KW-1185">Reference proteome</keyword>
<dbReference type="AlphaFoldDB" id="A0A444X344"/>
<gene>
    <name evidence="3" type="ORF">Ahy_B10g103048</name>
</gene>